<accession>A0A8E1W1R5</accession>
<dbReference type="PROSITE" id="PS00867">
    <property type="entry name" value="CPSASE_2"/>
    <property type="match status" value="1"/>
</dbReference>
<evidence type="ECO:0000256" key="7">
    <source>
        <dbReference type="PROSITE-ProRule" id="PRU00409"/>
    </source>
</evidence>
<evidence type="ECO:0000256" key="1">
    <source>
        <dbReference type="ARBA" id="ARBA00003761"/>
    </source>
</evidence>
<dbReference type="RefSeq" id="WP_183125192.1">
    <property type="nucleotide sequence ID" value="NZ_JACJHR010000037.1"/>
</dbReference>
<evidence type="ECO:0000256" key="4">
    <source>
        <dbReference type="ARBA" id="ARBA00022741"/>
    </source>
</evidence>
<keyword evidence="3" id="KW-0436">Ligase</keyword>
<proteinExistence type="predicted"/>
<dbReference type="SUPFAM" id="SSF56059">
    <property type="entry name" value="Glutathione synthetase ATP-binding domain-like"/>
    <property type="match status" value="1"/>
</dbReference>
<evidence type="ECO:0000256" key="2">
    <source>
        <dbReference type="ARBA" id="ARBA00013263"/>
    </source>
</evidence>
<dbReference type="PANTHER" id="PTHR48095:SF2">
    <property type="entry name" value="BIOTIN CARBOXYLASE, CHLOROPLASTIC"/>
    <property type="match status" value="1"/>
</dbReference>
<dbReference type="Pfam" id="PF00289">
    <property type="entry name" value="Biotin_carb_N"/>
    <property type="match status" value="1"/>
</dbReference>
<protein>
    <recommendedName>
        <fullName evidence="2">biotin carboxylase</fullName>
        <ecNumber evidence="2">6.3.4.14</ecNumber>
    </recommendedName>
</protein>
<dbReference type="EMBL" id="JACJHR010000037">
    <property type="protein sequence ID" value="MBB2502361.1"/>
    <property type="molecule type" value="Genomic_DNA"/>
</dbReference>
<dbReference type="GO" id="GO:0005524">
    <property type="term" value="F:ATP binding"/>
    <property type="evidence" value="ECO:0007669"/>
    <property type="project" value="UniProtKB-UniRule"/>
</dbReference>
<evidence type="ECO:0000259" key="8">
    <source>
        <dbReference type="PROSITE" id="PS50975"/>
    </source>
</evidence>
<evidence type="ECO:0000313" key="10">
    <source>
        <dbReference type="EMBL" id="MBB2502361.1"/>
    </source>
</evidence>
<dbReference type="InterPro" id="IPR011764">
    <property type="entry name" value="Biotin_carboxylation_dom"/>
</dbReference>
<sequence>MRRLLIANRGEIAVRIVRACFDEGIESVLAVSAADTDSLAARLADRVVVIGPASASESYLSVDRVVAAALHAECDALHPGYGFLSERPELVDACEENKIAYVGPPADIMRRAGSKLGAREVAEQAGIPTGKGTPGLVDVEDAVRAAEKLDNFPLLLKASAGGGGRGMTIVRGEEDLRAGFSRSSTEAERAFGDGTVYLEPYIEQARHVEVQILADTHGTVCHLGERDCSTQRRYQKIIEEAPGAGLPEELAEKIRTSAVELCRALGYVGAGTVEFLVDVKTHRFVFLEVNARVQVEHPITEMITGIDIVREQLRIAQGKPLSFRQEDVRLDGHAIECRINAENPRADFLPTPGRIEKWTVPQGAGVRVDTYAHDGAVVAPWYDSLVAKVIVHAADRPAAVALMRRVLDRTGAEGISTTVDVHRAILADPAFAEGPVTTRWLEEHFLPAWLTQ</sequence>
<dbReference type="PROSITE" id="PS00866">
    <property type="entry name" value="CPSASE_1"/>
    <property type="match status" value="1"/>
</dbReference>
<comment type="caution">
    <text evidence="10">The sequence shown here is derived from an EMBL/GenBank/DDBJ whole genome shotgun (WGS) entry which is preliminary data.</text>
</comment>
<comment type="catalytic activity">
    <reaction evidence="6">
        <text>N(6)-biotinyl-L-lysyl-[protein] + hydrogencarbonate + ATP = N(6)-carboxybiotinyl-L-lysyl-[protein] + ADP + phosphate + H(+)</text>
        <dbReference type="Rhea" id="RHEA:13501"/>
        <dbReference type="Rhea" id="RHEA-COMP:10505"/>
        <dbReference type="Rhea" id="RHEA-COMP:10506"/>
        <dbReference type="ChEBI" id="CHEBI:15378"/>
        <dbReference type="ChEBI" id="CHEBI:17544"/>
        <dbReference type="ChEBI" id="CHEBI:30616"/>
        <dbReference type="ChEBI" id="CHEBI:43474"/>
        <dbReference type="ChEBI" id="CHEBI:83144"/>
        <dbReference type="ChEBI" id="CHEBI:83145"/>
        <dbReference type="ChEBI" id="CHEBI:456216"/>
        <dbReference type="EC" id="6.3.4.14"/>
    </reaction>
</comment>
<dbReference type="SUPFAM" id="SSF51246">
    <property type="entry name" value="Rudiment single hybrid motif"/>
    <property type="match status" value="1"/>
</dbReference>
<comment type="function">
    <text evidence="1">This protein is a component of the acetyl coenzyme A carboxylase complex; first, biotin carboxylase catalyzes the carboxylation of the carrier protein and then the transcarboxylase transfers the carboxyl group to form malonyl-CoA.</text>
</comment>
<evidence type="ECO:0000313" key="11">
    <source>
        <dbReference type="Proteomes" id="UP000550260"/>
    </source>
</evidence>
<feature type="domain" description="ATP-grasp" evidence="8">
    <location>
        <begin position="119"/>
        <end position="317"/>
    </location>
</feature>
<feature type="domain" description="Biotin carboxylation" evidence="9">
    <location>
        <begin position="1"/>
        <end position="446"/>
    </location>
</feature>
<dbReference type="Proteomes" id="UP000550260">
    <property type="component" value="Unassembled WGS sequence"/>
</dbReference>
<dbReference type="InterPro" id="IPR011761">
    <property type="entry name" value="ATP-grasp"/>
</dbReference>
<dbReference type="InterPro" id="IPR005481">
    <property type="entry name" value="BC-like_N"/>
</dbReference>
<dbReference type="InterPro" id="IPR005482">
    <property type="entry name" value="Biotin_COase_C"/>
</dbReference>
<dbReference type="InterPro" id="IPR051602">
    <property type="entry name" value="ACC_Biotin_Carboxylase"/>
</dbReference>
<dbReference type="SUPFAM" id="SSF52440">
    <property type="entry name" value="PreATP-grasp domain"/>
    <property type="match status" value="1"/>
</dbReference>
<evidence type="ECO:0000256" key="5">
    <source>
        <dbReference type="ARBA" id="ARBA00022840"/>
    </source>
</evidence>
<name>A0A8E1W1R5_9PSEU</name>
<organism evidence="10 11">
    <name type="scientific">Amycolatopsis echigonensis</name>
    <dbReference type="NCBI Taxonomy" id="2576905"/>
    <lineage>
        <taxon>Bacteria</taxon>
        <taxon>Bacillati</taxon>
        <taxon>Actinomycetota</taxon>
        <taxon>Actinomycetes</taxon>
        <taxon>Pseudonocardiales</taxon>
        <taxon>Pseudonocardiaceae</taxon>
        <taxon>Amycolatopsis</taxon>
    </lineage>
</organism>
<dbReference type="PROSITE" id="PS50975">
    <property type="entry name" value="ATP_GRASP"/>
    <property type="match status" value="1"/>
</dbReference>
<gene>
    <name evidence="10" type="ORF">H5411_24885</name>
</gene>
<dbReference type="PROSITE" id="PS50979">
    <property type="entry name" value="BC"/>
    <property type="match status" value="1"/>
</dbReference>
<dbReference type="EC" id="6.3.4.14" evidence="2"/>
<dbReference type="PANTHER" id="PTHR48095">
    <property type="entry name" value="PYRUVATE CARBOXYLASE SUBUNIT A"/>
    <property type="match status" value="1"/>
</dbReference>
<dbReference type="GO" id="GO:0046872">
    <property type="term" value="F:metal ion binding"/>
    <property type="evidence" value="ECO:0007669"/>
    <property type="project" value="InterPro"/>
</dbReference>
<dbReference type="InterPro" id="IPR011054">
    <property type="entry name" value="Rudment_hybrid_motif"/>
</dbReference>
<evidence type="ECO:0000256" key="6">
    <source>
        <dbReference type="ARBA" id="ARBA00048600"/>
    </source>
</evidence>
<dbReference type="Pfam" id="PF02786">
    <property type="entry name" value="CPSase_L_D2"/>
    <property type="match status" value="1"/>
</dbReference>
<dbReference type="GO" id="GO:0004075">
    <property type="term" value="F:biotin carboxylase activity"/>
    <property type="evidence" value="ECO:0007669"/>
    <property type="project" value="UniProtKB-EC"/>
</dbReference>
<dbReference type="Pfam" id="PF02785">
    <property type="entry name" value="Biotin_carb_C"/>
    <property type="match status" value="1"/>
</dbReference>
<evidence type="ECO:0000259" key="9">
    <source>
        <dbReference type="PROSITE" id="PS50979"/>
    </source>
</evidence>
<reference evidence="10 11" key="1">
    <citation type="submission" date="2020-08" db="EMBL/GenBank/DDBJ databases">
        <title>Amycolatopsis echigonensis JCM 21831.</title>
        <authorList>
            <person name="Tedsree N."/>
            <person name="Kuncharoen N."/>
            <person name="Likhitwitayawuid K."/>
            <person name="Tanasupawat S."/>
        </authorList>
    </citation>
    <scope>NUCLEOTIDE SEQUENCE [LARGE SCALE GENOMIC DNA]</scope>
    <source>
        <strain evidence="10 11">JCM 21831</strain>
    </source>
</reference>
<dbReference type="AlphaFoldDB" id="A0A8E1W1R5"/>
<dbReference type="SMART" id="SM00878">
    <property type="entry name" value="Biotin_carb_C"/>
    <property type="match status" value="1"/>
</dbReference>
<dbReference type="Gene3D" id="3.30.470.20">
    <property type="entry name" value="ATP-grasp fold, B domain"/>
    <property type="match status" value="1"/>
</dbReference>
<dbReference type="InterPro" id="IPR005479">
    <property type="entry name" value="CPAse_ATP-bd"/>
</dbReference>
<keyword evidence="4 7" id="KW-0547">Nucleotide-binding</keyword>
<evidence type="ECO:0000256" key="3">
    <source>
        <dbReference type="ARBA" id="ARBA00022598"/>
    </source>
</evidence>
<dbReference type="InterPro" id="IPR016185">
    <property type="entry name" value="PreATP-grasp_dom_sf"/>
</dbReference>
<keyword evidence="5 7" id="KW-0067">ATP-binding</keyword>